<keyword evidence="3" id="KW-1185">Reference proteome</keyword>
<evidence type="ECO:0000256" key="1">
    <source>
        <dbReference type="SAM" id="MobiDB-lite"/>
    </source>
</evidence>
<dbReference type="EMBL" id="JAPDRL010000134">
    <property type="protein sequence ID" value="KAJ9656215.1"/>
    <property type="molecule type" value="Genomic_DNA"/>
</dbReference>
<dbReference type="Proteomes" id="UP001172684">
    <property type="component" value="Unassembled WGS sequence"/>
</dbReference>
<name>A0ABQ9NGA9_9PEZI</name>
<proteinExistence type="predicted"/>
<sequence length="245" mass="28061">MDNWGCPPSFLDHTIGNEIAMLLIGPDEKPFVAAESAVRIKDTEMDVVCTFVDWLYRQKLPEDYDDDRIVGRIKMWWPDLLIGLYIFADFYNVPALRLEPMDKLYTEYASYDIYDPYAPPSCDKVAEIFARLSHTSPLCWFVVDVWANEVSSGFHHHADEEDILALGDLPKDFLDAFKAKTGVDFLSTARVEKDGEWAPYMTEQPDADDEDSGEEESGEAECGEEMLDELKSAKDFDLPERCEYH</sequence>
<reference evidence="2" key="1">
    <citation type="submission" date="2022-10" db="EMBL/GenBank/DDBJ databases">
        <title>Culturing micro-colonial fungi from biological soil crusts in the Mojave desert and describing Neophaeococcomyces mojavensis, and introducing the new genera and species Taxawa tesnikishii.</title>
        <authorList>
            <person name="Kurbessoian T."/>
            <person name="Stajich J.E."/>
        </authorList>
    </citation>
    <scope>NUCLEOTIDE SEQUENCE</scope>
    <source>
        <strain evidence="2">TK_1</strain>
    </source>
</reference>
<evidence type="ECO:0000313" key="2">
    <source>
        <dbReference type="EMBL" id="KAJ9656215.1"/>
    </source>
</evidence>
<feature type="compositionally biased region" description="Acidic residues" evidence="1">
    <location>
        <begin position="205"/>
        <end position="227"/>
    </location>
</feature>
<feature type="region of interest" description="Disordered" evidence="1">
    <location>
        <begin position="196"/>
        <end position="245"/>
    </location>
</feature>
<organism evidence="2 3">
    <name type="scientific">Coniosporium apollinis</name>
    <dbReference type="NCBI Taxonomy" id="61459"/>
    <lineage>
        <taxon>Eukaryota</taxon>
        <taxon>Fungi</taxon>
        <taxon>Dikarya</taxon>
        <taxon>Ascomycota</taxon>
        <taxon>Pezizomycotina</taxon>
        <taxon>Dothideomycetes</taxon>
        <taxon>Dothideomycetes incertae sedis</taxon>
        <taxon>Coniosporium</taxon>
    </lineage>
</organism>
<feature type="compositionally biased region" description="Basic and acidic residues" evidence="1">
    <location>
        <begin position="228"/>
        <end position="245"/>
    </location>
</feature>
<evidence type="ECO:0000313" key="3">
    <source>
        <dbReference type="Proteomes" id="UP001172684"/>
    </source>
</evidence>
<evidence type="ECO:0008006" key="4">
    <source>
        <dbReference type="Google" id="ProtNLM"/>
    </source>
</evidence>
<accession>A0ABQ9NGA9</accession>
<comment type="caution">
    <text evidence="2">The sequence shown here is derived from an EMBL/GenBank/DDBJ whole genome shotgun (WGS) entry which is preliminary data.</text>
</comment>
<protein>
    <recommendedName>
        <fullName evidence="4">BTB domain-containing protein</fullName>
    </recommendedName>
</protein>
<gene>
    <name evidence="2" type="ORF">H2201_008627</name>
</gene>